<evidence type="ECO:0000313" key="2">
    <source>
        <dbReference type="Proteomes" id="UP001283361"/>
    </source>
</evidence>
<keyword evidence="2" id="KW-1185">Reference proteome</keyword>
<accession>A0AAE0XPR0</accession>
<proteinExistence type="predicted"/>
<organism evidence="1 2">
    <name type="scientific">Elysia crispata</name>
    <name type="common">lettuce slug</name>
    <dbReference type="NCBI Taxonomy" id="231223"/>
    <lineage>
        <taxon>Eukaryota</taxon>
        <taxon>Metazoa</taxon>
        <taxon>Spiralia</taxon>
        <taxon>Lophotrochozoa</taxon>
        <taxon>Mollusca</taxon>
        <taxon>Gastropoda</taxon>
        <taxon>Heterobranchia</taxon>
        <taxon>Euthyneura</taxon>
        <taxon>Panpulmonata</taxon>
        <taxon>Sacoglossa</taxon>
        <taxon>Placobranchoidea</taxon>
        <taxon>Plakobranchidae</taxon>
        <taxon>Elysia</taxon>
    </lineage>
</organism>
<gene>
    <name evidence="1" type="ORF">RRG08_029656</name>
</gene>
<protein>
    <submittedName>
        <fullName evidence="1">Uncharacterized protein</fullName>
    </submittedName>
</protein>
<name>A0AAE0XPR0_9GAST</name>
<comment type="caution">
    <text evidence="1">The sequence shown here is derived from an EMBL/GenBank/DDBJ whole genome shotgun (WGS) entry which is preliminary data.</text>
</comment>
<dbReference type="EMBL" id="JAWDGP010007897">
    <property type="protein sequence ID" value="KAK3701185.1"/>
    <property type="molecule type" value="Genomic_DNA"/>
</dbReference>
<evidence type="ECO:0000313" key="1">
    <source>
        <dbReference type="EMBL" id="KAK3701185.1"/>
    </source>
</evidence>
<dbReference type="AlphaFoldDB" id="A0AAE0XPR0"/>
<dbReference type="Proteomes" id="UP001283361">
    <property type="component" value="Unassembled WGS sequence"/>
</dbReference>
<reference evidence="1" key="1">
    <citation type="journal article" date="2023" name="G3 (Bethesda)">
        <title>A reference genome for the long-term kleptoplast-retaining sea slug Elysia crispata morphotype clarki.</title>
        <authorList>
            <person name="Eastman K.E."/>
            <person name="Pendleton A.L."/>
            <person name="Shaikh M.A."/>
            <person name="Suttiyut T."/>
            <person name="Ogas R."/>
            <person name="Tomko P."/>
            <person name="Gavelis G."/>
            <person name="Widhalm J.R."/>
            <person name="Wisecaver J.H."/>
        </authorList>
    </citation>
    <scope>NUCLEOTIDE SEQUENCE</scope>
    <source>
        <strain evidence="1">ECLA1</strain>
    </source>
</reference>
<sequence length="74" mass="8344">MYESMIVWMLVKEVDGSGFVCDRSLCTSTSAQTSSPTLDLVLTKRKSHPRRDPRNVTVLMWTTPISRPALFRAA</sequence>